<evidence type="ECO:0000256" key="1">
    <source>
        <dbReference type="SAM" id="MobiDB-lite"/>
    </source>
</evidence>
<feature type="compositionally biased region" description="Basic and acidic residues" evidence="1">
    <location>
        <begin position="65"/>
        <end position="74"/>
    </location>
</feature>
<organism evidence="2 3">
    <name type="scientific">Prauserella marina</name>
    <dbReference type="NCBI Taxonomy" id="530584"/>
    <lineage>
        <taxon>Bacteria</taxon>
        <taxon>Bacillati</taxon>
        <taxon>Actinomycetota</taxon>
        <taxon>Actinomycetes</taxon>
        <taxon>Pseudonocardiales</taxon>
        <taxon>Pseudonocardiaceae</taxon>
        <taxon>Prauserella</taxon>
    </lineage>
</organism>
<keyword evidence="3" id="KW-1185">Reference proteome</keyword>
<dbReference type="KEGG" id="pmad:BAY61_08515"/>
<accession>A0A222VMB0</accession>
<dbReference type="RefSeq" id="WP_091794762.1">
    <property type="nucleotide sequence ID" value="NZ_CP016353.1"/>
</dbReference>
<dbReference type="STRING" id="530584.SAMN05421630_10161"/>
<sequence length="83" mass="8283">MSEARQGTDGNGRADGVHDGGDPAADTERVKGLGLAHQVARAVGPVAPFLSMATYAGLAASEALAEGKETSGDKDGDEVTGSR</sequence>
<feature type="region of interest" description="Disordered" evidence="1">
    <location>
        <begin position="1"/>
        <end position="28"/>
    </location>
</feature>
<feature type="compositionally biased region" description="Basic and acidic residues" evidence="1">
    <location>
        <begin position="15"/>
        <end position="28"/>
    </location>
</feature>
<protein>
    <submittedName>
        <fullName evidence="2">Uncharacterized protein</fullName>
    </submittedName>
</protein>
<proteinExistence type="predicted"/>
<dbReference type="Proteomes" id="UP000199494">
    <property type="component" value="Unassembled WGS sequence"/>
</dbReference>
<name>A0A222VMB0_9PSEU</name>
<reference evidence="2 3" key="1">
    <citation type="submission" date="2016-10" db="EMBL/GenBank/DDBJ databases">
        <authorList>
            <person name="de Groot N.N."/>
        </authorList>
    </citation>
    <scope>NUCLEOTIDE SEQUENCE [LARGE SCALE GENOMIC DNA]</scope>
    <source>
        <strain evidence="2 3">CGMCC 4.5506</strain>
    </source>
</reference>
<dbReference type="EMBL" id="FMZE01000001">
    <property type="protein sequence ID" value="SDC01363.1"/>
    <property type="molecule type" value="Genomic_DNA"/>
</dbReference>
<gene>
    <name evidence="2" type="ORF">SAMN05421630_10161</name>
</gene>
<dbReference type="AlphaFoldDB" id="A0A222VMB0"/>
<evidence type="ECO:0000313" key="2">
    <source>
        <dbReference type="EMBL" id="SDC01363.1"/>
    </source>
</evidence>
<feature type="region of interest" description="Disordered" evidence="1">
    <location>
        <begin position="64"/>
        <end position="83"/>
    </location>
</feature>
<evidence type="ECO:0000313" key="3">
    <source>
        <dbReference type="Proteomes" id="UP000199494"/>
    </source>
</evidence>